<protein>
    <recommendedName>
        <fullName evidence="10">WLM-domain-containing protein</fullName>
    </recommendedName>
</protein>
<dbReference type="PANTHER" id="PTHR46622:SF1">
    <property type="entry name" value="DNA-DEPENDENT METALLOPROTEASE WSS1"/>
    <property type="match status" value="1"/>
</dbReference>
<sequence>MNHAVQEIKALKKKKNSNEALQLLKRIASQVLPIMRKRGWKVQHLCEFYPTNPNLLGLNVNHGYKINIRLRPHYDDTVFLDYNDLLGTMLHELVHIVRGPHDATFYKILDELNDELDQLLLTGQKGYSAFDGVGHKLGGHTGFPLSTLDIKNRTLVAAEQRRQVQRVMLPTGGIRLGGSTPNQLEKSLTPKQMAARAAERRLRDQKWCGGLQEESAEDTTPNDPSTSTVIILDDDDDDTSHTNPSGRKRGRDDDNQGALTTTKRHHSTWICAICTFENQELVLACAMCLSERTNAVDTSSSKHTSWTCPQCTLLNNIATTTCDACAFNKA</sequence>
<evidence type="ECO:0008006" key="10">
    <source>
        <dbReference type="Google" id="ProtNLM"/>
    </source>
</evidence>
<evidence type="ECO:0000313" key="8">
    <source>
        <dbReference type="EMBL" id="KAJ8655636.1"/>
    </source>
</evidence>
<organism evidence="8 9">
    <name type="scientific">Lichtheimia ornata</name>
    <dbReference type="NCBI Taxonomy" id="688661"/>
    <lineage>
        <taxon>Eukaryota</taxon>
        <taxon>Fungi</taxon>
        <taxon>Fungi incertae sedis</taxon>
        <taxon>Mucoromycota</taxon>
        <taxon>Mucoromycotina</taxon>
        <taxon>Mucoromycetes</taxon>
        <taxon>Mucorales</taxon>
        <taxon>Lichtheimiaceae</taxon>
        <taxon>Lichtheimia</taxon>
    </lineage>
</organism>
<feature type="domain" description="RanBP2-type" evidence="6">
    <location>
        <begin position="302"/>
        <end position="330"/>
    </location>
</feature>
<feature type="region of interest" description="Disordered" evidence="5">
    <location>
        <begin position="172"/>
        <end position="196"/>
    </location>
</feature>
<evidence type="ECO:0000256" key="3">
    <source>
        <dbReference type="ARBA" id="ARBA00022833"/>
    </source>
</evidence>
<dbReference type="Gene3D" id="2.30.30.380">
    <property type="entry name" value="Zn-finger domain of Sec23/24"/>
    <property type="match status" value="1"/>
</dbReference>
<dbReference type="InterPro" id="IPR001876">
    <property type="entry name" value="Znf_RanBP2"/>
</dbReference>
<evidence type="ECO:0000256" key="2">
    <source>
        <dbReference type="ARBA" id="ARBA00022771"/>
    </source>
</evidence>
<accession>A0AAD7UZ85</accession>
<keyword evidence="9" id="KW-1185">Reference proteome</keyword>
<keyword evidence="3" id="KW-0862">Zinc</keyword>
<evidence type="ECO:0000313" key="9">
    <source>
        <dbReference type="Proteomes" id="UP001234581"/>
    </source>
</evidence>
<dbReference type="InterPro" id="IPR053000">
    <property type="entry name" value="WSS1-like_metalloprotease"/>
</dbReference>
<feature type="compositionally biased region" description="Polar residues" evidence="5">
    <location>
        <begin position="218"/>
        <end position="229"/>
    </location>
</feature>
<dbReference type="Pfam" id="PF08325">
    <property type="entry name" value="WLM"/>
    <property type="match status" value="1"/>
</dbReference>
<dbReference type="GO" id="GO:0006281">
    <property type="term" value="P:DNA repair"/>
    <property type="evidence" value="ECO:0007669"/>
    <property type="project" value="TreeGrafter"/>
</dbReference>
<dbReference type="PROSITE" id="PS50199">
    <property type="entry name" value="ZF_RANBP2_2"/>
    <property type="match status" value="1"/>
</dbReference>
<dbReference type="InterPro" id="IPR013536">
    <property type="entry name" value="WLM_dom"/>
</dbReference>
<dbReference type="AlphaFoldDB" id="A0AAD7UZ85"/>
<evidence type="ECO:0000256" key="1">
    <source>
        <dbReference type="ARBA" id="ARBA00022723"/>
    </source>
</evidence>
<dbReference type="Proteomes" id="UP001234581">
    <property type="component" value="Unassembled WGS sequence"/>
</dbReference>
<feature type="domain" description="WLM" evidence="7">
    <location>
        <begin position="1"/>
        <end position="203"/>
    </location>
</feature>
<name>A0AAD7UZ85_9FUNG</name>
<dbReference type="GO" id="GO:0008237">
    <property type="term" value="F:metallopeptidase activity"/>
    <property type="evidence" value="ECO:0007669"/>
    <property type="project" value="TreeGrafter"/>
</dbReference>
<dbReference type="GeneID" id="83216132"/>
<evidence type="ECO:0000259" key="6">
    <source>
        <dbReference type="PROSITE" id="PS50199"/>
    </source>
</evidence>
<reference evidence="8 9" key="1">
    <citation type="submission" date="2023-03" db="EMBL/GenBank/DDBJ databases">
        <title>Genome sequence of Lichtheimia ornata CBS 291.66.</title>
        <authorList>
            <person name="Mohabir J.T."/>
            <person name="Shea T.P."/>
            <person name="Kurbessoian T."/>
            <person name="Berby B."/>
            <person name="Fontaine J."/>
            <person name="Livny J."/>
            <person name="Gnirke A."/>
            <person name="Stajich J.E."/>
            <person name="Cuomo C.A."/>
        </authorList>
    </citation>
    <scope>NUCLEOTIDE SEQUENCE [LARGE SCALE GENOMIC DNA]</scope>
    <source>
        <strain evidence="8">CBS 291.66</strain>
    </source>
</reference>
<feature type="region of interest" description="Disordered" evidence="5">
    <location>
        <begin position="211"/>
        <end position="260"/>
    </location>
</feature>
<gene>
    <name evidence="8" type="ORF">O0I10_008725</name>
</gene>
<evidence type="ECO:0000259" key="7">
    <source>
        <dbReference type="PROSITE" id="PS51397"/>
    </source>
</evidence>
<keyword evidence="2 4" id="KW-0863">Zinc-finger</keyword>
<evidence type="ECO:0000256" key="5">
    <source>
        <dbReference type="SAM" id="MobiDB-lite"/>
    </source>
</evidence>
<dbReference type="PANTHER" id="PTHR46622">
    <property type="entry name" value="DNA-DEPENDENT METALLOPROTEASE WSS1"/>
    <property type="match status" value="1"/>
</dbReference>
<evidence type="ECO:0000256" key="4">
    <source>
        <dbReference type="PROSITE-ProRule" id="PRU00322"/>
    </source>
</evidence>
<dbReference type="InterPro" id="IPR036443">
    <property type="entry name" value="Znf_RanBP2_sf"/>
</dbReference>
<dbReference type="SUPFAM" id="SSF90209">
    <property type="entry name" value="Ran binding protein zinc finger-like"/>
    <property type="match status" value="2"/>
</dbReference>
<comment type="caution">
    <text evidence="8">The sequence shown here is derived from an EMBL/GenBank/DDBJ whole genome shotgun (WGS) entry which is preliminary data.</text>
</comment>
<dbReference type="PROSITE" id="PS01358">
    <property type="entry name" value="ZF_RANBP2_1"/>
    <property type="match status" value="1"/>
</dbReference>
<proteinExistence type="predicted"/>
<keyword evidence="1" id="KW-0479">Metal-binding</keyword>
<dbReference type="EMBL" id="JARTCD010000047">
    <property type="protein sequence ID" value="KAJ8655636.1"/>
    <property type="molecule type" value="Genomic_DNA"/>
</dbReference>
<dbReference type="GO" id="GO:0005634">
    <property type="term" value="C:nucleus"/>
    <property type="evidence" value="ECO:0007669"/>
    <property type="project" value="TreeGrafter"/>
</dbReference>
<dbReference type="RefSeq" id="XP_058340549.1">
    <property type="nucleotide sequence ID" value="XM_058488726.1"/>
</dbReference>
<dbReference type="SMART" id="SM00547">
    <property type="entry name" value="ZnF_RBZ"/>
    <property type="match status" value="2"/>
</dbReference>
<feature type="compositionally biased region" description="Polar residues" evidence="5">
    <location>
        <begin position="179"/>
        <end position="190"/>
    </location>
</feature>
<dbReference type="GO" id="GO:0008270">
    <property type="term" value="F:zinc ion binding"/>
    <property type="evidence" value="ECO:0007669"/>
    <property type="project" value="UniProtKB-KW"/>
</dbReference>
<dbReference type="PROSITE" id="PS51397">
    <property type="entry name" value="WLM"/>
    <property type="match status" value="1"/>
</dbReference>